<dbReference type="OrthoDB" id="2993351at2759"/>
<protein>
    <recommendedName>
        <fullName evidence="1">DUF3669 domain-containing protein</fullName>
    </recommendedName>
</protein>
<dbReference type="InterPro" id="IPR022137">
    <property type="entry name" value="Znf_prot_DUF3669"/>
</dbReference>
<reference evidence="2 3" key="1">
    <citation type="journal article" date="2014" name="Nat. Commun.">
        <title>Klebsormidium flaccidum genome reveals primary factors for plant terrestrial adaptation.</title>
        <authorList>
            <person name="Hori K."/>
            <person name="Maruyama F."/>
            <person name="Fujisawa T."/>
            <person name="Togashi T."/>
            <person name="Yamamoto N."/>
            <person name="Seo M."/>
            <person name="Sato S."/>
            <person name="Yamada T."/>
            <person name="Mori H."/>
            <person name="Tajima N."/>
            <person name="Moriyama T."/>
            <person name="Ikeuchi M."/>
            <person name="Watanabe M."/>
            <person name="Wada H."/>
            <person name="Kobayashi K."/>
            <person name="Saito M."/>
            <person name="Masuda T."/>
            <person name="Sasaki-Sekimoto Y."/>
            <person name="Mashiguchi K."/>
            <person name="Awai K."/>
            <person name="Shimojima M."/>
            <person name="Masuda S."/>
            <person name="Iwai M."/>
            <person name="Nobusawa T."/>
            <person name="Narise T."/>
            <person name="Kondo S."/>
            <person name="Saito H."/>
            <person name="Sato R."/>
            <person name="Murakawa M."/>
            <person name="Ihara Y."/>
            <person name="Oshima-Yamada Y."/>
            <person name="Ohtaka K."/>
            <person name="Satoh M."/>
            <person name="Sonobe K."/>
            <person name="Ishii M."/>
            <person name="Ohtani R."/>
            <person name="Kanamori-Sato M."/>
            <person name="Honoki R."/>
            <person name="Miyazaki D."/>
            <person name="Mochizuki H."/>
            <person name="Umetsu J."/>
            <person name="Higashi K."/>
            <person name="Shibata D."/>
            <person name="Kamiya Y."/>
            <person name="Sato N."/>
            <person name="Nakamura Y."/>
            <person name="Tabata S."/>
            <person name="Ida S."/>
            <person name="Kurokawa K."/>
            <person name="Ohta H."/>
        </authorList>
    </citation>
    <scope>NUCLEOTIDE SEQUENCE [LARGE SCALE GENOMIC DNA]</scope>
    <source>
        <strain evidence="2 3">NIES-2285</strain>
    </source>
</reference>
<accession>A0A1Y1HKH5</accession>
<dbReference type="EMBL" id="DF236957">
    <property type="protein sequence ID" value="GAQ78122.1"/>
    <property type="molecule type" value="Genomic_DNA"/>
</dbReference>
<evidence type="ECO:0000259" key="1">
    <source>
        <dbReference type="Pfam" id="PF12417"/>
    </source>
</evidence>
<proteinExistence type="predicted"/>
<dbReference type="PANTHER" id="PTHR40780:SF2">
    <property type="entry name" value="DUF3669 DOMAIN-CONTAINING PROTEIN"/>
    <property type="match status" value="1"/>
</dbReference>
<dbReference type="Pfam" id="PF12417">
    <property type="entry name" value="DUF3669"/>
    <property type="match status" value="1"/>
</dbReference>
<dbReference type="OMA" id="PVYAMDR"/>
<evidence type="ECO:0000313" key="2">
    <source>
        <dbReference type="EMBL" id="GAQ78122.1"/>
    </source>
</evidence>
<feature type="domain" description="DUF3669" evidence="1">
    <location>
        <begin position="171"/>
        <end position="216"/>
    </location>
</feature>
<evidence type="ECO:0000313" key="3">
    <source>
        <dbReference type="Proteomes" id="UP000054558"/>
    </source>
</evidence>
<keyword evidence="3" id="KW-1185">Reference proteome</keyword>
<dbReference type="PANTHER" id="PTHR40780">
    <property type="entry name" value="DUF3669 DOMAIN-CONTAINING PROTEIN"/>
    <property type="match status" value="1"/>
</dbReference>
<dbReference type="STRING" id="105231.A0A1Y1HKH5"/>
<gene>
    <name evidence="2" type="ORF">KFL_000080260</name>
</gene>
<dbReference type="AlphaFoldDB" id="A0A1Y1HKH5"/>
<organism evidence="2 3">
    <name type="scientific">Klebsormidium nitens</name>
    <name type="common">Green alga</name>
    <name type="synonym">Ulothrix nitens</name>
    <dbReference type="NCBI Taxonomy" id="105231"/>
    <lineage>
        <taxon>Eukaryota</taxon>
        <taxon>Viridiplantae</taxon>
        <taxon>Streptophyta</taxon>
        <taxon>Klebsormidiophyceae</taxon>
        <taxon>Klebsormidiales</taxon>
        <taxon>Klebsormidiaceae</taxon>
        <taxon>Klebsormidium</taxon>
    </lineage>
</organism>
<name>A0A1Y1HKH5_KLENI</name>
<dbReference type="Proteomes" id="UP000054558">
    <property type="component" value="Unassembled WGS sequence"/>
</dbReference>
<sequence length="238" mass="27248">MSAEEVSIVRVGAGSFATAYVWQSYNSVVLKKVAEPLQNDVLLREYNRLQALYPQVGNELLFKVPKAMEHFPSYSFFPAGFKDNKQSFVARIYLGKDCTEPKRFFNPLNFPLDANRLSQLEVGVPIAEIARDMGRLLSRIHFKAGFDGRDIEFVLGGHQSNPLRKIGFYCFDFNQLRTWKSAQDLVDSFLANDPYYPRPGHEYWDDFRTGYLLEAANGEKDTEIAEEVLSLLVSRLKQ</sequence>